<sequence length="499" mass="57246">MPEVMACVQHLYREAGEDLAAGLILTPYVDFCVADATRPQEAIKLIETSGDKFVDLLTPSLIAGSRIDTEYYLKEAIRLSIHQDATIKERAIFSLGRLEYPFKEGDLPEKALTKLEHAIEKENEDVLIAVIIASAFGLYEKQKSLDDRVTMLIDTALIKGGDSALYAASRMLRFKNYEIPELLLDKLLHHLRRVNPAHRRTLNNIDYRLQELLAGENPEKAIRFIEELLTANTGTLSIETFDNVSWELLRNKDGLLNRIMTKWFLGGERALCKVILDILIHQDISHDLPLAADPKELYGIDSNRIFFLAKKAIGYLFFRPVTAASIILSLIQYTEEKETKKALTELLFDPLLINYPGKVENYLKEQINSEIDAIKIACEEAIATFEQYKHELQSTGDIPELYPYQSHREDYHRHHFRQMLEVTKRAEEKSILGGLVSKAVILYGRSSIVYVYKSKGKTERVETPFHHHEFSFEIPRLSVITPFEFEYMLHVFQAEKIQA</sequence>
<reference evidence="1" key="1">
    <citation type="submission" date="2019-02" db="EMBL/GenBank/DDBJ databases">
        <authorList>
            <person name="Gruber-Vodicka R. H."/>
            <person name="Seah K. B. B."/>
        </authorList>
    </citation>
    <scope>NUCLEOTIDE SEQUENCE</scope>
    <source>
        <strain evidence="1">BECK_BY1</strain>
    </source>
</reference>
<protein>
    <submittedName>
        <fullName evidence="1">Uncharacterized protein</fullName>
    </submittedName>
</protein>
<dbReference type="EMBL" id="CAADFX010000093">
    <property type="protein sequence ID" value="VFK59001.1"/>
    <property type="molecule type" value="Genomic_DNA"/>
</dbReference>
<organism evidence="1">
    <name type="scientific">Candidatus Kentrum sp. TUN</name>
    <dbReference type="NCBI Taxonomy" id="2126343"/>
    <lineage>
        <taxon>Bacteria</taxon>
        <taxon>Pseudomonadati</taxon>
        <taxon>Pseudomonadota</taxon>
        <taxon>Gammaproteobacteria</taxon>
        <taxon>Candidatus Kentrum</taxon>
    </lineage>
</organism>
<gene>
    <name evidence="1" type="ORF">BECKTUN1418D_GA0071000_109310</name>
</gene>
<accession>A0A450ZZ00</accession>
<evidence type="ECO:0000313" key="1">
    <source>
        <dbReference type="EMBL" id="VFK59001.1"/>
    </source>
</evidence>
<proteinExistence type="predicted"/>
<dbReference type="AlphaFoldDB" id="A0A450ZZ00"/>
<name>A0A450ZZ00_9GAMM</name>